<dbReference type="OMA" id="NRRWNSR"/>
<dbReference type="Ensembl" id="ENSVKKT00000011219.1">
    <property type="protein sequence ID" value="ENSVKKP00000010956.1"/>
    <property type="gene ID" value="ENSVKKG00000007689.1"/>
</dbReference>
<keyword evidence="3" id="KW-1185">Reference proteome</keyword>
<accession>A0A8D2KVU6</accession>
<evidence type="ECO:0000313" key="2">
    <source>
        <dbReference type="Ensembl" id="ENSVKKP00000010956.1"/>
    </source>
</evidence>
<feature type="compositionally biased region" description="Polar residues" evidence="1">
    <location>
        <begin position="364"/>
        <end position="373"/>
    </location>
</feature>
<dbReference type="AlphaFoldDB" id="A0A8D2KVU6"/>
<proteinExistence type="predicted"/>
<reference evidence="2" key="2">
    <citation type="submission" date="2025-09" db="UniProtKB">
        <authorList>
            <consortium name="Ensembl"/>
        </authorList>
    </citation>
    <scope>IDENTIFICATION</scope>
</reference>
<dbReference type="Proteomes" id="UP000694545">
    <property type="component" value="Unplaced"/>
</dbReference>
<evidence type="ECO:0000313" key="3">
    <source>
        <dbReference type="Proteomes" id="UP000694545"/>
    </source>
</evidence>
<dbReference type="Pfam" id="PF15073">
    <property type="entry name" value="SPATA48"/>
    <property type="match status" value="1"/>
</dbReference>
<dbReference type="PANTHER" id="PTHR34759">
    <property type="entry name" value="SPERMATOGENESIS-ASSOCIATED PROTEIN 48"/>
    <property type="match status" value="1"/>
</dbReference>
<dbReference type="InterPro" id="IPR027867">
    <property type="entry name" value="SPATA48"/>
</dbReference>
<feature type="compositionally biased region" description="Basic and acidic residues" evidence="1">
    <location>
        <begin position="374"/>
        <end position="383"/>
    </location>
</feature>
<dbReference type="PANTHER" id="PTHR34759:SF1">
    <property type="entry name" value="SPERMATOGENESIS-ASSOCIATED PROTEIN 48"/>
    <property type="match status" value="1"/>
</dbReference>
<reference evidence="2" key="1">
    <citation type="submission" date="2025-08" db="UniProtKB">
        <authorList>
            <consortium name="Ensembl"/>
        </authorList>
    </citation>
    <scope>IDENTIFICATION</scope>
</reference>
<name>A0A8D2KVU6_VARKO</name>
<sequence>MASQVTARHFCPVKHLNPVDSLHKMHRKQYEGLLRKMYMPFVRGPEDKHSFASFQDKNSNAFLKSNPFIPPEDKHYILAPHRDDVPGINAFSGFVSPGAEAEQQIKYGKSLRNDKDWQPPGCAPVPLRRVQTADGRRSLQLEEIKQDHRWNSRAVPDISIRSKIGGWTSPVKVLPAPPQTKECFSPHTFAFNVDPDAKVILFTALDSVNYINLEHIFKSMSLWIGYEEVPWDKMLPPKCKPPDSTLEPMPDCVSQCFTRKRYEPVAEISQVKKQASSFALITAIRNSLFQACAHLINSSSPLTFLLSSPNTFGYTGKVHWSATQPVNSNLPPTSPSIISRMYGYLATHGHPTEFPHLGPLSQILTPTEPQNSFNKKERERVSI</sequence>
<evidence type="ECO:0000256" key="1">
    <source>
        <dbReference type="SAM" id="MobiDB-lite"/>
    </source>
</evidence>
<protein>
    <submittedName>
        <fullName evidence="2">Spermatogenesis associated 48</fullName>
    </submittedName>
</protein>
<feature type="region of interest" description="Disordered" evidence="1">
    <location>
        <begin position="364"/>
        <end position="383"/>
    </location>
</feature>
<organism evidence="2 3">
    <name type="scientific">Varanus komodoensis</name>
    <name type="common">Komodo dragon</name>
    <dbReference type="NCBI Taxonomy" id="61221"/>
    <lineage>
        <taxon>Eukaryota</taxon>
        <taxon>Metazoa</taxon>
        <taxon>Chordata</taxon>
        <taxon>Craniata</taxon>
        <taxon>Vertebrata</taxon>
        <taxon>Euteleostomi</taxon>
        <taxon>Lepidosauria</taxon>
        <taxon>Squamata</taxon>
        <taxon>Bifurcata</taxon>
        <taxon>Unidentata</taxon>
        <taxon>Episquamata</taxon>
        <taxon>Toxicofera</taxon>
        <taxon>Anguimorpha</taxon>
        <taxon>Paleoanguimorpha</taxon>
        <taxon>Varanoidea</taxon>
        <taxon>Varanidae</taxon>
        <taxon>Varanus</taxon>
    </lineage>
</organism>